<dbReference type="AlphaFoldDB" id="A0A1Y2E236"/>
<dbReference type="EMBL" id="MCGR01000064">
    <property type="protein sequence ID" value="ORY65618.1"/>
    <property type="molecule type" value="Genomic_DNA"/>
</dbReference>
<accession>A0A1Y2E236</accession>
<feature type="region of interest" description="Disordered" evidence="1">
    <location>
        <begin position="81"/>
        <end position="122"/>
    </location>
</feature>
<evidence type="ECO:0000256" key="1">
    <source>
        <dbReference type="SAM" id="MobiDB-lite"/>
    </source>
</evidence>
<proteinExistence type="predicted"/>
<evidence type="ECO:0000313" key="2">
    <source>
        <dbReference type="EMBL" id="ORY65618.1"/>
    </source>
</evidence>
<feature type="compositionally biased region" description="Acidic residues" evidence="1">
    <location>
        <begin position="81"/>
        <end position="93"/>
    </location>
</feature>
<feature type="compositionally biased region" description="Basic and acidic residues" evidence="1">
    <location>
        <begin position="94"/>
        <end position="105"/>
    </location>
</feature>
<comment type="caution">
    <text evidence="2">The sequence shown here is derived from an EMBL/GenBank/DDBJ whole genome shotgun (WGS) entry which is preliminary data.</text>
</comment>
<protein>
    <submittedName>
        <fullName evidence="2">Uncharacterized protein</fullName>
    </submittedName>
</protein>
<sequence>MPSITSSWIPSSFTTLFTTTKSPAVSRKSSNSERKSRSTAVTFHPTNIISAPLSSTRLIVKPQTQPLLAPLVGPMTVAEYYEDEEEDTSEEIVEEKMEEKEESSAEKSNSTDSSSSEEEKVAAITRAPFVSITTAYPSLFALAAPSPELSPLLTNPPRLPSALLSRSSPAQHHRRPAFHYDALQHSTSNPLPIEQESEHYLSGFANLSSLRRVSCNAEPKSSRISKRRREQMRAKSRKEGMLRRDTVVKQADMVRRRREQERREREEEEKERAVDLLLSLAWRV</sequence>
<organism evidence="2 3">
    <name type="scientific">Leucosporidium creatinivorum</name>
    <dbReference type="NCBI Taxonomy" id="106004"/>
    <lineage>
        <taxon>Eukaryota</taxon>
        <taxon>Fungi</taxon>
        <taxon>Dikarya</taxon>
        <taxon>Basidiomycota</taxon>
        <taxon>Pucciniomycotina</taxon>
        <taxon>Microbotryomycetes</taxon>
        <taxon>Leucosporidiales</taxon>
        <taxon>Leucosporidium</taxon>
    </lineage>
</organism>
<feature type="compositionally biased region" description="Basic and acidic residues" evidence="1">
    <location>
        <begin position="231"/>
        <end position="270"/>
    </location>
</feature>
<feature type="region of interest" description="Disordered" evidence="1">
    <location>
        <begin position="19"/>
        <end position="43"/>
    </location>
</feature>
<reference evidence="2 3" key="1">
    <citation type="submission" date="2016-07" db="EMBL/GenBank/DDBJ databases">
        <title>Pervasive Adenine N6-methylation of Active Genes in Fungi.</title>
        <authorList>
            <consortium name="DOE Joint Genome Institute"/>
            <person name="Mondo S.J."/>
            <person name="Dannebaum R.O."/>
            <person name="Kuo R.C."/>
            <person name="Labutti K."/>
            <person name="Haridas S."/>
            <person name="Kuo A."/>
            <person name="Salamov A."/>
            <person name="Ahrendt S.R."/>
            <person name="Lipzen A."/>
            <person name="Sullivan W."/>
            <person name="Andreopoulos W.B."/>
            <person name="Clum A."/>
            <person name="Lindquist E."/>
            <person name="Daum C."/>
            <person name="Ramamoorthy G.K."/>
            <person name="Gryganskyi A."/>
            <person name="Culley D."/>
            <person name="Magnuson J.K."/>
            <person name="James T.Y."/>
            <person name="O'Malley M.A."/>
            <person name="Stajich J.E."/>
            <person name="Spatafora J.W."/>
            <person name="Visel A."/>
            <person name="Grigoriev I.V."/>
        </authorList>
    </citation>
    <scope>NUCLEOTIDE SEQUENCE [LARGE SCALE GENOMIC DNA]</scope>
    <source>
        <strain evidence="2 3">62-1032</strain>
    </source>
</reference>
<dbReference type="InParanoid" id="A0A1Y2E236"/>
<dbReference type="Proteomes" id="UP000193467">
    <property type="component" value="Unassembled WGS sequence"/>
</dbReference>
<name>A0A1Y2E236_9BASI</name>
<keyword evidence="3" id="KW-1185">Reference proteome</keyword>
<evidence type="ECO:0000313" key="3">
    <source>
        <dbReference type="Proteomes" id="UP000193467"/>
    </source>
</evidence>
<feature type="region of interest" description="Disordered" evidence="1">
    <location>
        <begin position="219"/>
        <end position="270"/>
    </location>
</feature>
<gene>
    <name evidence="2" type="ORF">BCR35DRAFT_334595</name>
</gene>